<dbReference type="SUPFAM" id="SSF53901">
    <property type="entry name" value="Thiolase-like"/>
    <property type="match status" value="2"/>
</dbReference>
<dbReference type="CDD" id="cd00832">
    <property type="entry name" value="CLF"/>
    <property type="match status" value="1"/>
</dbReference>
<dbReference type="InterPro" id="IPR014030">
    <property type="entry name" value="Ketoacyl_synth_N"/>
</dbReference>
<keyword evidence="2 4" id="KW-0808">Transferase</keyword>
<organism evidence="6 7">
    <name type="scientific">Sphaerisporangium rhizosphaerae</name>
    <dbReference type="NCBI Taxonomy" id="2269375"/>
    <lineage>
        <taxon>Bacteria</taxon>
        <taxon>Bacillati</taxon>
        <taxon>Actinomycetota</taxon>
        <taxon>Actinomycetes</taxon>
        <taxon>Streptosporangiales</taxon>
        <taxon>Streptosporangiaceae</taxon>
        <taxon>Sphaerisporangium</taxon>
    </lineage>
</organism>
<dbReference type="Pfam" id="PF00109">
    <property type="entry name" value="ketoacyl-synt"/>
    <property type="match status" value="1"/>
</dbReference>
<keyword evidence="7" id="KW-1185">Reference proteome</keyword>
<keyword evidence="3" id="KW-0012">Acyltransferase</keyword>
<accession>A0ABW2P3K3</accession>
<evidence type="ECO:0000256" key="3">
    <source>
        <dbReference type="ARBA" id="ARBA00023315"/>
    </source>
</evidence>
<evidence type="ECO:0000256" key="1">
    <source>
        <dbReference type="ARBA" id="ARBA00008467"/>
    </source>
</evidence>
<dbReference type="InterPro" id="IPR020841">
    <property type="entry name" value="PKS_Beta-ketoAc_synthase_dom"/>
</dbReference>
<sequence>MSAVVTGIGVLAPNGLGTEEFWSRTLDGVSGIGPITRFDASRYPVRFAGEVPGFAARDHLPGRLVPQTDRMTQLALTAADWALLDAAADPGDFGEYDMGVATAASAGGFEFGQKELQNLWRLGPRHVSAYQSFAWFYAVNAGQISIRNGLRGPMNINVAEQAGGLDAVAQARRMVRGDTPLVVTGAVDASLCPWGLVAQLPNGRLSTGDDPRTAYQPFAAGARGHLPGEGGAILVVEDAESARRRGAPHLYGEVAGYCSTFDPAPRTGRPPRLAAALRGALADAGIDAGAVDVVYADGAGVPELDLAEAEAIAEVFGRNGVPVTAPKSMTGRLNAGGAALDLAAALLSIRDGVIPPTAGVTGPDERYGLDLVTGARHVRVGVALIIARGYGGFNAAMVVRRCPPAAPRPARAAAVIQGEGT</sequence>
<protein>
    <submittedName>
        <fullName evidence="6">Ketosynthase chain-length factor</fullName>
    </submittedName>
</protein>
<dbReference type="PANTHER" id="PTHR11712">
    <property type="entry name" value="POLYKETIDE SYNTHASE-RELATED"/>
    <property type="match status" value="1"/>
</dbReference>
<gene>
    <name evidence="6" type="ORF">ACFQSB_12800</name>
</gene>
<dbReference type="Gene3D" id="3.40.47.10">
    <property type="match status" value="2"/>
</dbReference>
<dbReference type="InterPro" id="IPR014031">
    <property type="entry name" value="Ketoacyl_synth_C"/>
</dbReference>
<evidence type="ECO:0000259" key="5">
    <source>
        <dbReference type="PROSITE" id="PS52004"/>
    </source>
</evidence>
<comment type="caution">
    <text evidence="6">The sequence shown here is derived from an EMBL/GenBank/DDBJ whole genome shotgun (WGS) entry which is preliminary data.</text>
</comment>
<evidence type="ECO:0000256" key="4">
    <source>
        <dbReference type="RuleBase" id="RU003694"/>
    </source>
</evidence>
<evidence type="ECO:0000313" key="6">
    <source>
        <dbReference type="EMBL" id="MFC7383091.1"/>
    </source>
</evidence>
<dbReference type="PANTHER" id="PTHR11712:SF322">
    <property type="entry name" value="POLYKETIDE BETA-KETOACYL SYNTHASE 2-RELATED"/>
    <property type="match status" value="1"/>
</dbReference>
<evidence type="ECO:0000256" key="2">
    <source>
        <dbReference type="ARBA" id="ARBA00022679"/>
    </source>
</evidence>
<reference evidence="7" key="1">
    <citation type="journal article" date="2019" name="Int. J. Syst. Evol. Microbiol.">
        <title>The Global Catalogue of Microorganisms (GCM) 10K type strain sequencing project: providing services to taxonomists for standard genome sequencing and annotation.</title>
        <authorList>
            <consortium name="The Broad Institute Genomics Platform"/>
            <consortium name="The Broad Institute Genome Sequencing Center for Infectious Disease"/>
            <person name="Wu L."/>
            <person name="Ma J."/>
        </authorList>
    </citation>
    <scope>NUCLEOTIDE SEQUENCE [LARGE SCALE GENOMIC DNA]</scope>
    <source>
        <strain evidence="7">CECT 7649</strain>
    </source>
</reference>
<dbReference type="EMBL" id="JBHTCG010000007">
    <property type="protein sequence ID" value="MFC7383091.1"/>
    <property type="molecule type" value="Genomic_DNA"/>
</dbReference>
<dbReference type="InterPro" id="IPR016039">
    <property type="entry name" value="Thiolase-like"/>
</dbReference>
<comment type="similarity">
    <text evidence="1 4">Belongs to the thiolase-like superfamily. Beta-ketoacyl-ACP synthases family.</text>
</comment>
<evidence type="ECO:0000313" key="7">
    <source>
        <dbReference type="Proteomes" id="UP001596496"/>
    </source>
</evidence>
<dbReference type="RefSeq" id="WP_380826500.1">
    <property type="nucleotide sequence ID" value="NZ_JBHTCG010000007.1"/>
</dbReference>
<dbReference type="Pfam" id="PF02801">
    <property type="entry name" value="Ketoacyl-synt_C"/>
    <property type="match status" value="1"/>
</dbReference>
<dbReference type="Proteomes" id="UP001596496">
    <property type="component" value="Unassembled WGS sequence"/>
</dbReference>
<dbReference type="PROSITE" id="PS52004">
    <property type="entry name" value="KS3_2"/>
    <property type="match status" value="1"/>
</dbReference>
<proteinExistence type="inferred from homology"/>
<feature type="domain" description="Ketosynthase family 3 (KS3)" evidence="5">
    <location>
        <begin position="1"/>
        <end position="401"/>
    </location>
</feature>
<dbReference type="InterPro" id="IPR000794">
    <property type="entry name" value="Beta-ketoacyl_synthase"/>
</dbReference>
<name>A0ABW2P3K3_9ACTN</name>